<evidence type="ECO:0000256" key="2">
    <source>
        <dbReference type="SAM" id="SignalP"/>
    </source>
</evidence>
<evidence type="ECO:0000313" key="3">
    <source>
        <dbReference type="EMBL" id="KFH62961.1"/>
    </source>
</evidence>
<feature type="signal peptide" evidence="2">
    <location>
        <begin position="1"/>
        <end position="18"/>
    </location>
</feature>
<feature type="compositionally biased region" description="Low complexity" evidence="1">
    <location>
        <begin position="113"/>
        <end position="129"/>
    </location>
</feature>
<proteinExistence type="predicted"/>
<protein>
    <recommendedName>
        <fullName evidence="5">Extracellular membrane protein CFEM domain-containing protein</fullName>
    </recommendedName>
</protein>
<accession>A0A086TLY4</accession>
<evidence type="ECO:0008006" key="5">
    <source>
        <dbReference type="Google" id="ProtNLM"/>
    </source>
</evidence>
<dbReference type="Proteomes" id="UP000243308">
    <property type="component" value="Unassembled WGS sequence"/>
</dbReference>
<evidence type="ECO:0000313" key="4">
    <source>
        <dbReference type="Proteomes" id="UP000243308"/>
    </source>
</evidence>
<sequence>MKTSFVVAALVLVASVSAQTSTDLDLGTKWCQAFTNGCTLASNSICGANNVPHPSCQSTFNNGKCTGYVTKCSCTTAAGVLTAANTSAMKNTFAATTGTCADLPVRQIPDNSTFPTTTGATPTPTGTTPEKGNAGKTAASVALSVAAAVAAAALAL</sequence>
<evidence type="ECO:0000256" key="1">
    <source>
        <dbReference type="SAM" id="MobiDB-lite"/>
    </source>
</evidence>
<keyword evidence="4" id="KW-1185">Reference proteome</keyword>
<dbReference type="EMBL" id="KN042429">
    <property type="protein sequence ID" value="KFH62961.1"/>
    <property type="molecule type" value="Genomic_DNA"/>
</dbReference>
<dbReference type="AlphaFoldDB" id="A0A086TLY4"/>
<gene>
    <name evidence="3" type="ORF">MVEG_10999</name>
</gene>
<dbReference type="OrthoDB" id="2442579at2759"/>
<feature type="chain" id="PRO_5001816062" description="Extracellular membrane protein CFEM domain-containing protein" evidence="2">
    <location>
        <begin position="19"/>
        <end position="156"/>
    </location>
</feature>
<name>A0A086TLY4_9FUNG</name>
<feature type="region of interest" description="Disordered" evidence="1">
    <location>
        <begin position="111"/>
        <end position="134"/>
    </location>
</feature>
<keyword evidence="2" id="KW-0732">Signal</keyword>
<reference evidence="3 4" key="1">
    <citation type="submission" date="2011-02" db="EMBL/GenBank/DDBJ databases">
        <title>The Genome Sequence of Mortierella verticillata NRRL 6337.</title>
        <authorList>
            <consortium name="The Broad Institute Genome Sequencing Platform"/>
            <person name="Russ C."/>
            <person name="Cuomo C."/>
            <person name="Burger G."/>
            <person name="Gray M.W."/>
            <person name="Holland P.W.H."/>
            <person name="King N."/>
            <person name="Lang F.B.F."/>
            <person name="Roger A.J."/>
            <person name="Ruiz-Trillo I."/>
            <person name="Young S.K."/>
            <person name="Zeng Q."/>
            <person name="Gargeya S."/>
            <person name="Alvarado L."/>
            <person name="Berlin A."/>
            <person name="Chapman S.B."/>
            <person name="Chen Z."/>
            <person name="Freedman E."/>
            <person name="Gellesch M."/>
            <person name="Goldberg J."/>
            <person name="Griggs A."/>
            <person name="Gujja S."/>
            <person name="Heilman E."/>
            <person name="Heiman D."/>
            <person name="Howarth C."/>
            <person name="Mehta T."/>
            <person name="Neiman D."/>
            <person name="Pearson M."/>
            <person name="Roberts A."/>
            <person name="Saif S."/>
            <person name="Shea T."/>
            <person name="Shenoy N."/>
            <person name="Sisk P."/>
            <person name="Stolte C."/>
            <person name="Sykes S."/>
            <person name="White J."/>
            <person name="Yandava C."/>
            <person name="Haas B."/>
            <person name="Nusbaum C."/>
            <person name="Birren B."/>
        </authorList>
    </citation>
    <scope>NUCLEOTIDE SEQUENCE [LARGE SCALE GENOMIC DNA]</scope>
    <source>
        <strain evidence="3 4">NRRL 6337</strain>
    </source>
</reference>
<organism evidence="3 4">
    <name type="scientific">Podila verticillata NRRL 6337</name>
    <dbReference type="NCBI Taxonomy" id="1069443"/>
    <lineage>
        <taxon>Eukaryota</taxon>
        <taxon>Fungi</taxon>
        <taxon>Fungi incertae sedis</taxon>
        <taxon>Mucoromycota</taxon>
        <taxon>Mortierellomycotina</taxon>
        <taxon>Mortierellomycetes</taxon>
        <taxon>Mortierellales</taxon>
        <taxon>Mortierellaceae</taxon>
        <taxon>Podila</taxon>
    </lineage>
</organism>